<feature type="compositionally biased region" description="Low complexity" evidence="4">
    <location>
        <begin position="64"/>
        <end position="73"/>
    </location>
</feature>
<accession>A0A7M7JZW3</accession>
<evidence type="ECO:0000313" key="5">
    <source>
        <dbReference type="EnsemblMetazoa" id="XP_022659666"/>
    </source>
</evidence>
<keyword evidence="1" id="KW-0479">Metal-binding</keyword>
<evidence type="ECO:0000256" key="3">
    <source>
        <dbReference type="ARBA" id="ARBA00022833"/>
    </source>
</evidence>
<feature type="compositionally biased region" description="Basic and acidic residues" evidence="4">
    <location>
        <begin position="508"/>
        <end position="524"/>
    </location>
</feature>
<evidence type="ECO:0000313" key="6">
    <source>
        <dbReference type="Proteomes" id="UP000594260"/>
    </source>
</evidence>
<dbReference type="PROSITE" id="PS00518">
    <property type="entry name" value="ZF_RING_1"/>
    <property type="match status" value="1"/>
</dbReference>
<keyword evidence="3" id="KW-0862">Zinc</keyword>
<feature type="region of interest" description="Disordered" evidence="4">
    <location>
        <begin position="508"/>
        <end position="534"/>
    </location>
</feature>
<feature type="region of interest" description="Disordered" evidence="4">
    <location>
        <begin position="53"/>
        <end position="76"/>
    </location>
</feature>
<reference evidence="5" key="1">
    <citation type="submission" date="2021-01" db="UniProtKB">
        <authorList>
            <consortium name="EnsemblMetazoa"/>
        </authorList>
    </citation>
    <scope>IDENTIFICATION</scope>
</reference>
<organism evidence="5 6">
    <name type="scientific">Varroa destructor</name>
    <name type="common">Honeybee mite</name>
    <dbReference type="NCBI Taxonomy" id="109461"/>
    <lineage>
        <taxon>Eukaryota</taxon>
        <taxon>Metazoa</taxon>
        <taxon>Ecdysozoa</taxon>
        <taxon>Arthropoda</taxon>
        <taxon>Chelicerata</taxon>
        <taxon>Arachnida</taxon>
        <taxon>Acari</taxon>
        <taxon>Parasitiformes</taxon>
        <taxon>Mesostigmata</taxon>
        <taxon>Gamasina</taxon>
        <taxon>Dermanyssoidea</taxon>
        <taxon>Varroidae</taxon>
        <taxon>Varroa</taxon>
    </lineage>
</organism>
<sequence>MSKSAKEQSPACSYDMRGITATLPVTQRNAQNMAGTSGAQAYLVAIDGISRRSDRGISHESRSHISGLNSSSSGTQINFSRLPLPSSPPVAMMDCDKTRTELNDLRLNFLGEKQRGLVAVRPIVYSSEKNPFSVKINMEDIMQRNRALLQQERARGRPLLEPRQKNSPGLTQYLVDGASAVMDYVAAARPSSDFRNCSFVNKAEEEDQTLCRHETDLVYPGELTTGHCYESCRSITTKVTTRIPQDIVASPADKSLSNSDLWGPDKQALISGYANGEVADSTNGSTKETNMLGFRYLKNVNIEHKDINPHHGFAKCPACDSNSMQEVMVKNCCKHRFCKSCLHTAAENAGSISIMYCEKDCEARLREVEMHALLPDETCQPAKNSPETATSIHRLQITPAPLLSMSHTARQPCAVYNYEDPLLIQALVDDEPVLLTIGNTACNCCTAQIESMKGIVFKGCRHTQCKDCFINLSLKAKRCAVGSCNGLISEDEAQGFLKYTKIPYRKRKDQDKMAREFKTVEPRRNKNNKKCGNK</sequence>
<dbReference type="EnsemblMetazoa" id="XM_022803931">
    <property type="protein sequence ID" value="XP_022659666"/>
    <property type="gene ID" value="LOC111249704"/>
</dbReference>
<dbReference type="GeneID" id="111249704"/>
<dbReference type="KEGG" id="vde:111249704"/>
<proteinExistence type="predicted"/>
<dbReference type="Proteomes" id="UP000594260">
    <property type="component" value="Unplaced"/>
</dbReference>
<dbReference type="EnsemblMetazoa" id="XM_022803933">
    <property type="protein sequence ID" value="XP_022659668"/>
    <property type="gene ID" value="LOC111249704"/>
</dbReference>
<dbReference type="InParanoid" id="A0A7M7JZW3"/>
<name>A0A7M7JZW3_VARDE</name>
<dbReference type="EnsemblMetazoa" id="XM_022803932">
    <property type="protein sequence ID" value="XP_022659667"/>
    <property type="gene ID" value="LOC111249704"/>
</dbReference>
<feature type="compositionally biased region" description="Basic and acidic residues" evidence="4">
    <location>
        <begin position="53"/>
        <end position="63"/>
    </location>
</feature>
<dbReference type="GO" id="GO:0008270">
    <property type="term" value="F:zinc ion binding"/>
    <property type="evidence" value="ECO:0007669"/>
    <property type="project" value="UniProtKB-KW"/>
</dbReference>
<dbReference type="RefSeq" id="XP_022659666.1">
    <property type="nucleotide sequence ID" value="XM_022803931.1"/>
</dbReference>
<dbReference type="RefSeq" id="XP_022659664.1">
    <property type="nucleotide sequence ID" value="XM_022803929.1"/>
</dbReference>
<keyword evidence="2" id="KW-0863">Zinc-finger</keyword>
<evidence type="ECO:0000256" key="2">
    <source>
        <dbReference type="ARBA" id="ARBA00022771"/>
    </source>
</evidence>
<keyword evidence="6" id="KW-1185">Reference proteome</keyword>
<evidence type="ECO:0000256" key="4">
    <source>
        <dbReference type="SAM" id="MobiDB-lite"/>
    </source>
</evidence>
<dbReference type="InterPro" id="IPR017907">
    <property type="entry name" value="Znf_RING_CS"/>
</dbReference>
<feature type="compositionally biased region" description="Basic residues" evidence="4">
    <location>
        <begin position="525"/>
        <end position="534"/>
    </location>
</feature>
<dbReference type="AlphaFoldDB" id="A0A7M7JZW3"/>
<dbReference type="RefSeq" id="XP_022659665.1">
    <property type="nucleotide sequence ID" value="XM_022803930.1"/>
</dbReference>
<dbReference type="EnsemblMetazoa" id="XM_022803929">
    <property type="protein sequence ID" value="XP_022659664"/>
    <property type="gene ID" value="LOC111249704"/>
</dbReference>
<protein>
    <recommendedName>
        <fullName evidence="7">RING-type domain-containing protein</fullName>
    </recommendedName>
</protein>
<dbReference type="EnsemblMetazoa" id="XM_022803930">
    <property type="protein sequence ID" value="XP_022659665"/>
    <property type="gene ID" value="LOC111249704"/>
</dbReference>
<dbReference type="RefSeq" id="XP_022659668.1">
    <property type="nucleotide sequence ID" value="XM_022803933.1"/>
</dbReference>
<dbReference type="RefSeq" id="XP_022659667.1">
    <property type="nucleotide sequence ID" value="XM_022803932.1"/>
</dbReference>
<evidence type="ECO:0008006" key="7">
    <source>
        <dbReference type="Google" id="ProtNLM"/>
    </source>
</evidence>
<evidence type="ECO:0000256" key="1">
    <source>
        <dbReference type="ARBA" id="ARBA00022723"/>
    </source>
</evidence>